<accession>A0A3B0R3X0</accession>
<name>A0A3B0R3X0_9ZZZZ</name>
<keyword evidence="1" id="KW-0812">Transmembrane</keyword>
<feature type="transmembrane region" description="Helical" evidence="1">
    <location>
        <begin position="58"/>
        <end position="78"/>
    </location>
</feature>
<proteinExistence type="predicted"/>
<organism evidence="2">
    <name type="scientific">hydrothermal vent metagenome</name>
    <dbReference type="NCBI Taxonomy" id="652676"/>
    <lineage>
        <taxon>unclassified sequences</taxon>
        <taxon>metagenomes</taxon>
        <taxon>ecological metagenomes</taxon>
    </lineage>
</organism>
<evidence type="ECO:0000313" key="2">
    <source>
        <dbReference type="EMBL" id="VAV82578.1"/>
    </source>
</evidence>
<reference evidence="2" key="1">
    <citation type="submission" date="2018-06" db="EMBL/GenBank/DDBJ databases">
        <authorList>
            <person name="Zhirakovskaya E."/>
        </authorList>
    </citation>
    <scope>NUCLEOTIDE SEQUENCE</scope>
</reference>
<keyword evidence="1" id="KW-0472">Membrane</keyword>
<protein>
    <submittedName>
        <fullName evidence="2">Uncharacterized protein</fullName>
    </submittedName>
</protein>
<dbReference type="EMBL" id="UOEB01000013">
    <property type="protein sequence ID" value="VAV82578.1"/>
    <property type="molecule type" value="Genomic_DNA"/>
</dbReference>
<gene>
    <name evidence="2" type="ORF">MNBD_BACTEROID02-1305</name>
</gene>
<sequence>MNVSKKDTLLKQRKNKKFNYKSRFSNKKDDLAEDSQESRFISKWQREREVNLVKSKRGFSLFTLLLILVLLLICLYVLENKFM</sequence>
<evidence type="ECO:0000256" key="1">
    <source>
        <dbReference type="SAM" id="Phobius"/>
    </source>
</evidence>
<keyword evidence="1" id="KW-1133">Transmembrane helix</keyword>
<dbReference type="AlphaFoldDB" id="A0A3B0R3X0"/>